<keyword evidence="4" id="KW-0802">TPR repeat</keyword>
<evidence type="ECO:0000256" key="3">
    <source>
        <dbReference type="PROSITE-ProRule" id="PRU00221"/>
    </source>
</evidence>
<keyword evidence="5" id="KW-0175">Coiled coil</keyword>
<feature type="domain" description="Cyclic nucleotide-binding" evidence="6">
    <location>
        <begin position="1171"/>
        <end position="1210"/>
    </location>
</feature>
<dbReference type="PROSITE" id="PS50042">
    <property type="entry name" value="CNMP_BINDING_3"/>
    <property type="match status" value="1"/>
</dbReference>
<feature type="repeat" description="WD" evidence="3">
    <location>
        <begin position="1178"/>
        <end position="1210"/>
    </location>
</feature>
<reference evidence="7" key="1">
    <citation type="submission" date="2020-09" db="EMBL/GenBank/DDBJ databases">
        <title>Iningainema tapete sp. nov. (Scytonemataceae, Cyanobacteria) from greenhouses in central Florida (USA) produces two types of nodularin with biosynthetic potential for microcystin-LR and anabaenopeptins.</title>
        <authorList>
            <person name="Berthold D.E."/>
            <person name="Lefler F.W."/>
            <person name="Huang I.-S."/>
            <person name="Abdulla H."/>
            <person name="Zimba P.V."/>
            <person name="Laughinghouse H.D. IV."/>
        </authorList>
    </citation>
    <scope>NUCLEOTIDE SEQUENCE</scope>
    <source>
        <strain evidence="7">BLCCT55</strain>
    </source>
</reference>
<dbReference type="Proteomes" id="UP000629098">
    <property type="component" value="Unassembled WGS sequence"/>
</dbReference>
<sequence length="1813" mass="201463">MRKLVVLKLDGDLEQGVRVMLEIGEEGTRPSTEIIGQLPHCVDLHTVIEQWRSNYRSIRNTRIKAGKIVYGASITQWREDCQKSANELRSHFNSWLLSESFRPIREKWLQQLNPDDEVRILIRTSSVLLLKLPWHLWDLVEEYPKAEVALSTPDFNLPKEAKTPTYRDKVKILAILGNSAGINVQKDRQLLENLPDAETTFLVEPQRQDINDQLWNQPWDILFFAGHSKTEGEKGRIYINQTDSLTIAELKYALRNAVAQGLQLAIFNSCDGLGLAFELQALHIPQMIVMREPVPDKVAQHFLSYFITAFAEGKSFYLAEREARLKLHGLENEFPCASWLPVIFQNPATVPPTWFSLGRRPTEICPYRGLFAFREEDAPFFFGREIFTDILTDAVQKKPLVAVIGPSGSGKSSVVFAGLIPRLRQQGSWHIVSFRPGDRPFHALAAALVAQNSSQMSLSDRLREVRNLAADLRQEEDALRDVVDEIVRYRDEKIPPTPLKKGGFVPSFTPLLRGSPKAGGSGARGDQDQSKHVLLVADQFEELYTLVRDPQERQVFLDRLLKAASKSPDFTLVITLRADFLGQALSYRPFADALQYADLKLGPMNQEELQAAVEQPATMLGVRIEQGLTERILDAVSAEPGDLPLLEFALHELWTKQRDAQLTHAAYEEIGGVEAALARYAEEAYGKLNEEEKERVRRLFIQLVRPGDNTEDTRRLATRIEVGEENWDLVTRLANARLVVSSSDGGTGEETVEIVHEALIGGWERLRLWLDVDRSFRTWQERLRVVIRQWEASGRDDGALLRGTPLAEAEGWLQSRSLEVSALERAFIQLSLELRDRERKQQEYRRKRTILALASGLAVVSMLALGAVWQWRRAEIGRTNAELSNLSATSEALFNSNQEFEALIKSIQAGYQLKRASGVNADTRMRIVLALQQAVYGIKERIRLQGHSATFSPDGKMLATASLDTIQIWSRDGRKVRTIRKPNDRNFADVSFSPDGKILATASYRSTIKLWDLDGRLLRTFKGKGEEIIDEDTRVSFSPNGKMLASASDNGTVKLWSLDGRVLRTFKGQGYGRVYSTETTLSFSPDGKMLAAIGSDGSMAVWNINGVLLKVVEGIKVDEQKGARFKEWTTGVSFSPDGKMLAIASLRANLSTVKLWSHNGILLKTLRADWNDGRMFGSISFSPDGKILATVNDKNTVKLWSLDNAKFRTLKANHNVTSIRFSPDGKMLVTAAKDNTVKLWKLDGLEPKILKAKQTRGPNGVEKVSFSLDGKIIATVNNDKTVKLWSRNGILLKTLSHGGNYVNVISFSPDGKMLALASNDGPIKLWSTDGRLLTTFKGHGTYAQRSVQDLDFSPDGKILALGTQDGTIKLWSTDGKELKSLKGHNAIVSSVSFNPDGKILASASWDYTVKLWSLEGTLLKTFRMGRDSHVSSVSFSPDGRTIALASFGNTVKLWSTDGREIKTLKGHNDWVSSVRFSPDGTTIASHSSDGTVKLWSIDDGRELKTFKSQSDLVFTSMSFSPDGKMLALGKNDGTVILNSLDLDELLASGCDWLKSDLPNDPQTLEQLQQCQNQSNLIAAAQTLVAQGEELASNGDFEGAVAKFKKAQEWNPELELNPEAKAAIAFTFQGKELARQGDIEGAVAKFKKAQQLAPNLDLALDAQALDNNPEAVANHLAAKALVTEGVFLAVQGNVKKAIATYAEAQKLDPKLEISADSWNSLCWHGSRHGDAANVMFACEKAVAKAPTDGNNRDSRGFARALTGDTKGAIEDFQAFIESTGDAQQKSQRQGWVNALRAGKNPFTPEEMKKLRSEQ</sequence>
<feature type="repeat" description="WD" evidence="3">
    <location>
        <begin position="1423"/>
        <end position="1455"/>
    </location>
</feature>
<dbReference type="Pfam" id="PF00400">
    <property type="entry name" value="WD40"/>
    <property type="match status" value="13"/>
</dbReference>
<dbReference type="RefSeq" id="WP_190835126.1">
    <property type="nucleotide sequence ID" value="NZ_CAWPPI010000086.1"/>
</dbReference>
<evidence type="ECO:0000313" key="8">
    <source>
        <dbReference type="Proteomes" id="UP000629098"/>
    </source>
</evidence>
<dbReference type="Pfam" id="PF12770">
    <property type="entry name" value="CHAT"/>
    <property type="match status" value="1"/>
</dbReference>
<dbReference type="Pfam" id="PF20703">
    <property type="entry name" value="nSTAND1"/>
    <property type="match status" value="1"/>
</dbReference>
<dbReference type="InterPro" id="IPR011990">
    <property type="entry name" value="TPR-like_helical_dom_sf"/>
</dbReference>
<feature type="repeat" description="WD" evidence="3">
    <location>
        <begin position="1295"/>
        <end position="1327"/>
    </location>
</feature>
<protein>
    <submittedName>
        <fullName evidence="7">PD40 domain-containing protein</fullName>
    </submittedName>
</protein>
<dbReference type="InterPro" id="IPR027417">
    <property type="entry name" value="P-loop_NTPase"/>
</dbReference>
<feature type="repeat" description="TPR" evidence="4">
    <location>
        <begin position="1622"/>
        <end position="1655"/>
    </location>
</feature>
<dbReference type="InterPro" id="IPR000595">
    <property type="entry name" value="cNMP-bd_dom"/>
</dbReference>
<dbReference type="PROSITE" id="PS50005">
    <property type="entry name" value="TPR"/>
    <property type="match status" value="3"/>
</dbReference>
<feature type="coiled-coil region" evidence="5">
    <location>
        <begin position="455"/>
        <end position="492"/>
    </location>
</feature>
<evidence type="ECO:0000256" key="4">
    <source>
        <dbReference type="PROSITE-ProRule" id="PRU00339"/>
    </source>
</evidence>
<dbReference type="SUPFAM" id="SSF48452">
    <property type="entry name" value="TPR-like"/>
    <property type="match status" value="1"/>
</dbReference>
<gene>
    <name evidence="7" type="ORF">ICL16_29480</name>
</gene>
<feature type="repeat" description="WD" evidence="3">
    <location>
        <begin position="1079"/>
        <end position="1105"/>
    </location>
</feature>
<dbReference type="PANTHER" id="PTHR19848">
    <property type="entry name" value="WD40 REPEAT PROTEIN"/>
    <property type="match status" value="1"/>
</dbReference>
<feature type="repeat" description="WD" evidence="3">
    <location>
        <begin position="1464"/>
        <end position="1505"/>
    </location>
</feature>
<evidence type="ECO:0000256" key="2">
    <source>
        <dbReference type="ARBA" id="ARBA00022737"/>
    </source>
</evidence>
<dbReference type="PROSITE" id="PS00678">
    <property type="entry name" value="WD_REPEATS_1"/>
    <property type="match status" value="1"/>
</dbReference>
<organism evidence="7 8">
    <name type="scientific">Iningainema tapete BLCC-T55</name>
    <dbReference type="NCBI Taxonomy" id="2748662"/>
    <lineage>
        <taxon>Bacteria</taxon>
        <taxon>Bacillati</taxon>
        <taxon>Cyanobacteriota</taxon>
        <taxon>Cyanophyceae</taxon>
        <taxon>Nostocales</taxon>
        <taxon>Scytonemataceae</taxon>
        <taxon>Iningainema tapete</taxon>
    </lineage>
</organism>
<feature type="repeat" description="WD" evidence="3">
    <location>
        <begin position="1347"/>
        <end position="1381"/>
    </location>
</feature>
<dbReference type="Gene3D" id="1.25.40.10">
    <property type="entry name" value="Tetratricopeptide repeat domain"/>
    <property type="match status" value="2"/>
</dbReference>
<dbReference type="InterPro" id="IPR001680">
    <property type="entry name" value="WD40_rpt"/>
</dbReference>
<evidence type="ECO:0000313" key="7">
    <source>
        <dbReference type="EMBL" id="MBD2776080.1"/>
    </source>
</evidence>
<dbReference type="SUPFAM" id="SSF52540">
    <property type="entry name" value="P-loop containing nucleoside triphosphate hydrolases"/>
    <property type="match status" value="1"/>
</dbReference>
<dbReference type="Gene3D" id="2.130.10.10">
    <property type="entry name" value="YVTN repeat-like/Quinoprotein amine dehydrogenase"/>
    <property type="match status" value="4"/>
</dbReference>
<dbReference type="PROSITE" id="PS50294">
    <property type="entry name" value="WD_REPEATS_REGION"/>
    <property type="match status" value="7"/>
</dbReference>
<dbReference type="SMART" id="SM00320">
    <property type="entry name" value="WD40"/>
    <property type="match status" value="14"/>
</dbReference>
<dbReference type="PANTHER" id="PTHR19848:SF8">
    <property type="entry name" value="F-BOX AND WD REPEAT DOMAIN CONTAINING 7"/>
    <property type="match status" value="1"/>
</dbReference>
<feature type="repeat" description="TPR" evidence="4">
    <location>
        <begin position="1580"/>
        <end position="1613"/>
    </location>
</feature>
<evidence type="ECO:0000256" key="5">
    <source>
        <dbReference type="SAM" id="Coils"/>
    </source>
</evidence>
<feature type="repeat" description="WD" evidence="3">
    <location>
        <begin position="1216"/>
        <end position="1243"/>
    </location>
</feature>
<accession>A0A8J6XQ04</accession>
<dbReference type="InterPro" id="IPR019775">
    <property type="entry name" value="WD40_repeat_CS"/>
</dbReference>
<name>A0A8J6XQ04_9CYAN</name>
<dbReference type="InterPro" id="IPR019734">
    <property type="entry name" value="TPR_rpt"/>
</dbReference>
<keyword evidence="8" id="KW-1185">Reference proteome</keyword>
<feature type="repeat" description="TPR" evidence="4">
    <location>
        <begin position="1677"/>
        <end position="1710"/>
    </location>
</feature>
<dbReference type="InterPro" id="IPR049052">
    <property type="entry name" value="nSTAND1"/>
</dbReference>
<dbReference type="Pfam" id="PF07676">
    <property type="entry name" value="PD40"/>
    <property type="match status" value="1"/>
</dbReference>
<dbReference type="InterPro" id="IPR011659">
    <property type="entry name" value="WD40"/>
</dbReference>
<dbReference type="PRINTS" id="PR00320">
    <property type="entry name" value="GPROTEINBRPT"/>
</dbReference>
<evidence type="ECO:0000256" key="1">
    <source>
        <dbReference type="ARBA" id="ARBA00022574"/>
    </source>
</evidence>
<feature type="repeat" description="WD" evidence="3">
    <location>
        <begin position="1035"/>
        <end position="1059"/>
    </location>
</feature>
<feature type="repeat" description="WD" evidence="3">
    <location>
        <begin position="1261"/>
        <end position="1286"/>
    </location>
</feature>
<dbReference type="EMBL" id="JACXAE010000086">
    <property type="protein sequence ID" value="MBD2776080.1"/>
    <property type="molecule type" value="Genomic_DNA"/>
</dbReference>
<keyword evidence="2" id="KW-0677">Repeat</keyword>
<dbReference type="InterPro" id="IPR011047">
    <property type="entry name" value="Quinoprotein_ADH-like_sf"/>
</dbReference>
<dbReference type="PROSITE" id="PS50082">
    <property type="entry name" value="WD_REPEATS_2"/>
    <property type="match status" value="11"/>
</dbReference>
<evidence type="ECO:0000259" key="6">
    <source>
        <dbReference type="PROSITE" id="PS50042"/>
    </source>
</evidence>
<dbReference type="InterPro" id="IPR015943">
    <property type="entry name" value="WD40/YVTN_repeat-like_dom_sf"/>
</dbReference>
<dbReference type="CDD" id="cd00200">
    <property type="entry name" value="WD40"/>
    <property type="match status" value="2"/>
</dbReference>
<feature type="repeat" description="WD" evidence="3">
    <location>
        <begin position="980"/>
        <end position="1014"/>
    </location>
</feature>
<dbReference type="SUPFAM" id="SSF50998">
    <property type="entry name" value="Quinoprotein alcohol dehydrogenase-like"/>
    <property type="match status" value="2"/>
</dbReference>
<feature type="repeat" description="WD" evidence="3">
    <location>
        <begin position="1381"/>
        <end position="1415"/>
    </location>
</feature>
<comment type="caution">
    <text evidence="7">The sequence shown here is derived from an EMBL/GenBank/DDBJ whole genome shotgun (WGS) entry which is preliminary data.</text>
</comment>
<proteinExistence type="predicted"/>
<dbReference type="InterPro" id="IPR024983">
    <property type="entry name" value="CHAT_dom"/>
</dbReference>
<dbReference type="SMART" id="SM00028">
    <property type="entry name" value="TPR"/>
    <property type="match status" value="3"/>
</dbReference>
<dbReference type="InterPro" id="IPR020472">
    <property type="entry name" value="WD40_PAC1"/>
</dbReference>
<keyword evidence="1 3" id="KW-0853">WD repeat</keyword>